<dbReference type="AlphaFoldDB" id="A0AAI8YFY3"/>
<name>A0AAI8YFY3_9PEZI</name>
<evidence type="ECO:0000313" key="1">
    <source>
        <dbReference type="EMBL" id="CAJ2503403.1"/>
    </source>
</evidence>
<keyword evidence="2" id="KW-1185">Reference proteome</keyword>
<dbReference type="Proteomes" id="UP001295740">
    <property type="component" value="Unassembled WGS sequence"/>
</dbReference>
<dbReference type="InterPro" id="IPR021838">
    <property type="entry name" value="DUF3431"/>
</dbReference>
<evidence type="ECO:0000313" key="2">
    <source>
        <dbReference type="Proteomes" id="UP001295740"/>
    </source>
</evidence>
<proteinExistence type="predicted"/>
<accession>A0AAI8YFY3</accession>
<organism evidence="1 2">
    <name type="scientific">Anthostomella pinea</name>
    <dbReference type="NCBI Taxonomy" id="933095"/>
    <lineage>
        <taxon>Eukaryota</taxon>
        <taxon>Fungi</taxon>
        <taxon>Dikarya</taxon>
        <taxon>Ascomycota</taxon>
        <taxon>Pezizomycotina</taxon>
        <taxon>Sordariomycetes</taxon>
        <taxon>Xylariomycetidae</taxon>
        <taxon>Xylariales</taxon>
        <taxon>Xylariaceae</taxon>
        <taxon>Anthostomella</taxon>
    </lineage>
</organism>
<comment type="caution">
    <text evidence="1">The sequence shown here is derived from an EMBL/GenBank/DDBJ whole genome shotgun (WGS) entry which is preliminary data.</text>
</comment>
<protein>
    <submittedName>
        <fullName evidence="1">Uu.00g107970.m01.CDS01</fullName>
    </submittedName>
</protein>
<dbReference type="Pfam" id="PF11913">
    <property type="entry name" value="DUF3431"/>
    <property type="match status" value="1"/>
</dbReference>
<gene>
    <name evidence="1" type="ORF">KHLLAP_LOCUS3871</name>
</gene>
<reference evidence="1" key="1">
    <citation type="submission" date="2023-10" db="EMBL/GenBank/DDBJ databases">
        <authorList>
            <person name="Hackl T."/>
        </authorList>
    </citation>
    <scope>NUCLEOTIDE SEQUENCE</scope>
</reference>
<sequence length="144" mass="16348">MSKPALLMRKQSNFFIVPRARNRSSQHNKRGHKLTVHALVDLAQAHLQFPTPPSRSPTRCHAATLPPASLIRTGLRQPALRLGRQGHPAEIRPSLDEADIDMDVDDEFTTKHACAQLGVTREAILERPQSDYVRFREWLLETEL</sequence>
<dbReference type="EMBL" id="CAUWAG010000006">
    <property type="protein sequence ID" value="CAJ2503403.1"/>
    <property type="molecule type" value="Genomic_DNA"/>
</dbReference>